<dbReference type="PANTHER" id="PTHR11101:SF80">
    <property type="entry name" value="PHOSPHATE TRANSPORTER"/>
    <property type="match status" value="1"/>
</dbReference>
<dbReference type="Proteomes" id="UP001366060">
    <property type="component" value="Unassembled WGS sequence"/>
</dbReference>
<evidence type="ECO:0000256" key="3">
    <source>
        <dbReference type="ARBA" id="ARBA00022692"/>
    </source>
</evidence>
<feature type="non-terminal residue" evidence="7">
    <location>
        <position position="1"/>
    </location>
</feature>
<evidence type="ECO:0000313" key="8">
    <source>
        <dbReference type="Proteomes" id="UP001366060"/>
    </source>
</evidence>
<dbReference type="InterPro" id="IPR001204">
    <property type="entry name" value="Phos_transporter"/>
</dbReference>
<sequence length="79" mass="7723">MSSIGHGISHITACRGVAAELAAASTVAIASGTGLTISTTQTLVGAVLGVRMARGIAALNLGVVLNIVISWVVTLPIGA</sequence>
<reference evidence="7 8" key="1">
    <citation type="submission" date="2024-02" db="EMBL/GenBank/DDBJ databases">
        <title>Bacteria isolated from the canopy kelp, Nereocystis luetkeana.</title>
        <authorList>
            <person name="Pfister C.A."/>
            <person name="Younker I.T."/>
            <person name="Light S.H."/>
        </authorList>
    </citation>
    <scope>NUCLEOTIDE SEQUENCE [LARGE SCALE GENOMIC DNA]</scope>
    <source>
        <strain evidence="7 8">TI.2.07</strain>
    </source>
</reference>
<evidence type="ECO:0000313" key="7">
    <source>
        <dbReference type="EMBL" id="MEL0661055.1"/>
    </source>
</evidence>
<organism evidence="7 8">
    <name type="scientific">Psychromonas arctica</name>
    <dbReference type="NCBI Taxonomy" id="168275"/>
    <lineage>
        <taxon>Bacteria</taxon>
        <taxon>Pseudomonadati</taxon>
        <taxon>Pseudomonadota</taxon>
        <taxon>Gammaproteobacteria</taxon>
        <taxon>Alteromonadales</taxon>
        <taxon>Psychromonadaceae</taxon>
        <taxon>Psychromonas</taxon>
    </lineage>
</organism>
<evidence type="ECO:0000256" key="1">
    <source>
        <dbReference type="ARBA" id="ARBA00004141"/>
    </source>
</evidence>
<accession>A0ABU9HGN1</accession>
<dbReference type="RefSeq" id="WP_341629406.1">
    <property type="nucleotide sequence ID" value="NZ_JBAKBA010000185.1"/>
</dbReference>
<gene>
    <name evidence="7" type="ORF">V6255_18245</name>
</gene>
<dbReference type="PANTHER" id="PTHR11101">
    <property type="entry name" value="PHOSPHATE TRANSPORTER"/>
    <property type="match status" value="1"/>
</dbReference>
<evidence type="ECO:0000256" key="2">
    <source>
        <dbReference type="ARBA" id="ARBA00022448"/>
    </source>
</evidence>
<comment type="caution">
    <text evidence="7">The sequence shown here is derived from an EMBL/GenBank/DDBJ whole genome shotgun (WGS) entry which is preliminary data.</text>
</comment>
<keyword evidence="4 6" id="KW-1133">Transmembrane helix</keyword>
<proteinExistence type="predicted"/>
<dbReference type="Pfam" id="PF01384">
    <property type="entry name" value="PHO4"/>
    <property type="match status" value="1"/>
</dbReference>
<protein>
    <submittedName>
        <fullName evidence="7">Inorganic phosphate transporter</fullName>
    </submittedName>
</protein>
<dbReference type="EMBL" id="JBAKBA010000185">
    <property type="protein sequence ID" value="MEL0661055.1"/>
    <property type="molecule type" value="Genomic_DNA"/>
</dbReference>
<keyword evidence="3 6" id="KW-0812">Transmembrane</keyword>
<evidence type="ECO:0000256" key="6">
    <source>
        <dbReference type="SAM" id="Phobius"/>
    </source>
</evidence>
<evidence type="ECO:0000256" key="5">
    <source>
        <dbReference type="ARBA" id="ARBA00023136"/>
    </source>
</evidence>
<keyword evidence="5 6" id="KW-0472">Membrane</keyword>
<name>A0ABU9HGN1_9GAMM</name>
<keyword evidence="8" id="KW-1185">Reference proteome</keyword>
<feature type="non-terminal residue" evidence="7">
    <location>
        <position position="79"/>
    </location>
</feature>
<comment type="subcellular location">
    <subcellularLocation>
        <location evidence="1">Membrane</location>
        <topology evidence="1">Multi-pass membrane protein</topology>
    </subcellularLocation>
</comment>
<feature type="transmembrane region" description="Helical" evidence="6">
    <location>
        <begin position="57"/>
        <end position="77"/>
    </location>
</feature>
<evidence type="ECO:0000256" key="4">
    <source>
        <dbReference type="ARBA" id="ARBA00022989"/>
    </source>
</evidence>
<keyword evidence="2" id="KW-0813">Transport</keyword>